<accession>A0AAF0Y5J3</accession>
<dbReference type="AlphaFoldDB" id="A0AAF0Y5J3"/>
<name>A0AAF0Y5J3_9TREE</name>
<sequence length="200" mass="21489">MSHRHECRHLKLTQLTAYASSTAPAADTVVLFLPTRAAEDDAHLGVAPGTRRLVVTYPSSIETVPTPTGLTVPSSVREVVLHFPAHAGAQDKAPSWATIFLRVLFTGMWRTGMRPKVIVVGPLDDALADLRYEVERGLGVQFIAEVEMAAELGIPPTSLPSGGDLDELLGALELVGPLDYRQRVGDELFQAETVPVSGGR</sequence>
<dbReference type="Proteomes" id="UP000827549">
    <property type="component" value="Chromosome 3"/>
</dbReference>
<evidence type="ECO:0000313" key="1">
    <source>
        <dbReference type="EMBL" id="WOO80377.1"/>
    </source>
</evidence>
<dbReference type="GeneID" id="87807137"/>
<evidence type="ECO:0000313" key="2">
    <source>
        <dbReference type="Proteomes" id="UP000827549"/>
    </source>
</evidence>
<dbReference type="RefSeq" id="XP_062626409.1">
    <property type="nucleotide sequence ID" value="XM_062770425.1"/>
</dbReference>
<keyword evidence="2" id="KW-1185">Reference proteome</keyword>
<gene>
    <name evidence="1" type="ORF">LOC62_03G003896</name>
</gene>
<proteinExistence type="predicted"/>
<dbReference type="EMBL" id="CP086716">
    <property type="protein sequence ID" value="WOO80377.1"/>
    <property type="molecule type" value="Genomic_DNA"/>
</dbReference>
<reference evidence="1" key="1">
    <citation type="submission" date="2023-10" db="EMBL/GenBank/DDBJ databases">
        <authorList>
            <person name="Noh H."/>
        </authorList>
    </citation>
    <scope>NUCLEOTIDE SEQUENCE</scope>
    <source>
        <strain evidence="1">DUCC4014</strain>
    </source>
</reference>
<protein>
    <submittedName>
        <fullName evidence="1">Uncharacterized protein</fullName>
    </submittedName>
</protein>
<organism evidence="1 2">
    <name type="scientific">Vanrija pseudolonga</name>
    <dbReference type="NCBI Taxonomy" id="143232"/>
    <lineage>
        <taxon>Eukaryota</taxon>
        <taxon>Fungi</taxon>
        <taxon>Dikarya</taxon>
        <taxon>Basidiomycota</taxon>
        <taxon>Agaricomycotina</taxon>
        <taxon>Tremellomycetes</taxon>
        <taxon>Trichosporonales</taxon>
        <taxon>Trichosporonaceae</taxon>
        <taxon>Vanrija</taxon>
    </lineage>
</organism>